<keyword evidence="1" id="KW-0732">Signal</keyword>
<organism evidence="2 3">
    <name type="scientific">Aliidongia dinghuensis</name>
    <dbReference type="NCBI Taxonomy" id="1867774"/>
    <lineage>
        <taxon>Bacteria</taxon>
        <taxon>Pseudomonadati</taxon>
        <taxon>Pseudomonadota</taxon>
        <taxon>Alphaproteobacteria</taxon>
        <taxon>Rhodospirillales</taxon>
        <taxon>Dongiaceae</taxon>
        <taxon>Aliidongia</taxon>
    </lineage>
</organism>
<reference evidence="2" key="1">
    <citation type="journal article" date="2014" name="Int. J. Syst. Evol. Microbiol.">
        <title>Complete genome sequence of Corynebacterium casei LMG S-19264T (=DSM 44701T), isolated from a smear-ripened cheese.</title>
        <authorList>
            <consortium name="US DOE Joint Genome Institute (JGI-PGF)"/>
            <person name="Walter F."/>
            <person name="Albersmeier A."/>
            <person name="Kalinowski J."/>
            <person name="Ruckert C."/>
        </authorList>
    </citation>
    <scope>NUCLEOTIDE SEQUENCE</scope>
    <source>
        <strain evidence="2">CGMCC 1.15725</strain>
    </source>
</reference>
<dbReference type="EMBL" id="BMJQ01000011">
    <property type="protein sequence ID" value="GGF31616.1"/>
    <property type="molecule type" value="Genomic_DNA"/>
</dbReference>
<dbReference type="AlphaFoldDB" id="A0A8J2YXF9"/>
<dbReference type="RefSeq" id="WP_189049445.1">
    <property type="nucleotide sequence ID" value="NZ_BMJQ01000011.1"/>
</dbReference>
<dbReference type="Proteomes" id="UP000646365">
    <property type="component" value="Unassembled WGS sequence"/>
</dbReference>
<name>A0A8J2YXF9_9PROT</name>
<feature type="signal peptide" evidence="1">
    <location>
        <begin position="1"/>
        <end position="30"/>
    </location>
</feature>
<reference evidence="2" key="2">
    <citation type="submission" date="2020-09" db="EMBL/GenBank/DDBJ databases">
        <authorList>
            <person name="Sun Q."/>
            <person name="Zhou Y."/>
        </authorList>
    </citation>
    <scope>NUCLEOTIDE SEQUENCE</scope>
    <source>
        <strain evidence="2">CGMCC 1.15725</strain>
    </source>
</reference>
<proteinExistence type="predicted"/>
<evidence type="ECO:0000313" key="2">
    <source>
        <dbReference type="EMBL" id="GGF31616.1"/>
    </source>
</evidence>
<gene>
    <name evidence="2" type="ORF">GCM10011611_42190</name>
</gene>
<accession>A0A8J2YXF9</accession>
<evidence type="ECO:0008006" key="4">
    <source>
        <dbReference type="Google" id="ProtNLM"/>
    </source>
</evidence>
<comment type="caution">
    <text evidence="2">The sequence shown here is derived from an EMBL/GenBank/DDBJ whole genome shotgun (WGS) entry which is preliminary data.</text>
</comment>
<evidence type="ECO:0000256" key="1">
    <source>
        <dbReference type="SAM" id="SignalP"/>
    </source>
</evidence>
<keyword evidence="3" id="KW-1185">Reference proteome</keyword>
<feature type="chain" id="PRO_5035289819" description="DUF2155 domain-containing protein" evidence="1">
    <location>
        <begin position="31"/>
        <end position="147"/>
    </location>
</feature>
<dbReference type="InterPro" id="IPR019225">
    <property type="entry name" value="DUF2155"/>
</dbReference>
<dbReference type="Pfam" id="PF09923">
    <property type="entry name" value="DUF2155"/>
    <property type="match status" value="1"/>
</dbReference>
<evidence type="ECO:0000313" key="3">
    <source>
        <dbReference type="Proteomes" id="UP000646365"/>
    </source>
</evidence>
<protein>
    <recommendedName>
        <fullName evidence="4">DUF2155 domain-containing protein</fullName>
    </recommendedName>
</protein>
<sequence>MRRPVLAARAFAALALAALAGHGLSGRAVAADTVAADTGTVAVLQGLDKTTARVTKFEAPVGQPVSFGTLRITVRDCRKRPPEEEPESAAYLDIDEVLQDKTAPKHLFSGWMFASSPALNSLEDPVYDVWVLDCKTNATGSSQDKPG</sequence>